<proteinExistence type="predicted"/>
<evidence type="ECO:0000313" key="1">
    <source>
        <dbReference type="EMBL" id="KAI3751494.1"/>
    </source>
</evidence>
<gene>
    <name evidence="1" type="ORF">L2E82_22582</name>
</gene>
<evidence type="ECO:0000313" key="2">
    <source>
        <dbReference type="Proteomes" id="UP001055811"/>
    </source>
</evidence>
<sequence>MPRIVWKHECIDKTFIEACIHEMITNGREGCSLKAVSWKNVGERLKMEHNWIVDQKQMKNRYDYLRSKFGAWLKLKNKTGNVYDPVTNRFTLTEEEWHLEIKSNKNVESLRTAPLPFPDLLSQLFEGAMSTGVDSWGPTSTLPHPSENLPDLNLTEDNDVYIPQFEQPPSPTNPHPMSEESSARTNTRATKRKSKETLNSKLMEVRDELTKDPRYNTAILLFGESKDFRKLWLHLDPECCENWVRNAGRKYGNMDSCKQILVFMIIAWYWLKLASRKIGRIRDNTSALTGHAYTQELLNGSTTQCQELMRLSREAFVLLCNHFKQRNWLQSGRAISVEENMAMFLTILGHNERFRMVKRRFQHSTETVHRCFHEVRRAMMHFAREMIVPTFSNASSNTSERHRRLKQIFSGAIGALDGTLIHAVIPVDQQARYRGRGKEAALNPTSGFPFPPTDKYYLCDAAYTNTRGFMTPYHNTRYWLADFLRQRALSKEEKFNHAHAQLRNVIERAYGVLKKRFPILKQMAPYPFSVQRDIVIACFAVHNFIRKYKIDDQLFAEMDLNTTVVAEDQGGENDDRNIHDMEWGSQGSEYMNNLRNQIANQL</sequence>
<organism evidence="1 2">
    <name type="scientific">Cichorium intybus</name>
    <name type="common">Chicory</name>
    <dbReference type="NCBI Taxonomy" id="13427"/>
    <lineage>
        <taxon>Eukaryota</taxon>
        <taxon>Viridiplantae</taxon>
        <taxon>Streptophyta</taxon>
        <taxon>Embryophyta</taxon>
        <taxon>Tracheophyta</taxon>
        <taxon>Spermatophyta</taxon>
        <taxon>Magnoliopsida</taxon>
        <taxon>eudicotyledons</taxon>
        <taxon>Gunneridae</taxon>
        <taxon>Pentapetalae</taxon>
        <taxon>asterids</taxon>
        <taxon>campanulids</taxon>
        <taxon>Asterales</taxon>
        <taxon>Asteraceae</taxon>
        <taxon>Cichorioideae</taxon>
        <taxon>Cichorieae</taxon>
        <taxon>Cichoriinae</taxon>
        <taxon>Cichorium</taxon>
    </lineage>
</organism>
<dbReference type="Proteomes" id="UP001055811">
    <property type="component" value="Linkage Group LG04"/>
</dbReference>
<dbReference type="EMBL" id="CM042012">
    <property type="protein sequence ID" value="KAI3751494.1"/>
    <property type="molecule type" value="Genomic_DNA"/>
</dbReference>
<protein>
    <submittedName>
        <fullName evidence="1">Uncharacterized protein</fullName>
    </submittedName>
</protein>
<comment type="caution">
    <text evidence="1">The sequence shown here is derived from an EMBL/GenBank/DDBJ whole genome shotgun (WGS) entry which is preliminary data.</text>
</comment>
<name>A0ACB9DXM6_CICIN</name>
<reference evidence="2" key="1">
    <citation type="journal article" date="2022" name="Mol. Ecol. Resour.">
        <title>The genomes of chicory, endive, great burdock and yacon provide insights into Asteraceae palaeo-polyploidization history and plant inulin production.</title>
        <authorList>
            <person name="Fan W."/>
            <person name="Wang S."/>
            <person name="Wang H."/>
            <person name="Wang A."/>
            <person name="Jiang F."/>
            <person name="Liu H."/>
            <person name="Zhao H."/>
            <person name="Xu D."/>
            <person name="Zhang Y."/>
        </authorList>
    </citation>
    <scope>NUCLEOTIDE SEQUENCE [LARGE SCALE GENOMIC DNA]</scope>
    <source>
        <strain evidence="2">cv. Punajuju</strain>
    </source>
</reference>
<reference evidence="1 2" key="2">
    <citation type="journal article" date="2022" name="Mol. Ecol. Resour.">
        <title>The genomes of chicory, endive, great burdock and yacon provide insights into Asteraceae paleo-polyploidization history and plant inulin production.</title>
        <authorList>
            <person name="Fan W."/>
            <person name="Wang S."/>
            <person name="Wang H."/>
            <person name="Wang A."/>
            <person name="Jiang F."/>
            <person name="Liu H."/>
            <person name="Zhao H."/>
            <person name="Xu D."/>
            <person name="Zhang Y."/>
        </authorList>
    </citation>
    <scope>NUCLEOTIDE SEQUENCE [LARGE SCALE GENOMIC DNA]</scope>
    <source>
        <strain evidence="2">cv. Punajuju</strain>
        <tissue evidence="1">Leaves</tissue>
    </source>
</reference>
<keyword evidence="2" id="KW-1185">Reference proteome</keyword>
<accession>A0ACB9DXM6</accession>